<proteinExistence type="predicted"/>
<gene>
    <name evidence="1" type="ORF">QWY31_11775</name>
</gene>
<evidence type="ECO:0008006" key="3">
    <source>
        <dbReference type="Google" id="ProtNLM"/>
    </source>
</evidence>
<evidence type="ECO:0000313" key="1">
    <source>
        <dbReference type="EMBL" id="MDN4166186.1"/>
    </source>
</evidence>
<name>A0ABT8F6R3_9BACT</name>
<dbReference type="EMBL" id="JAUHJS010000006">
    <property type="protein sequence ID" value="MDN4166186.1"/>
    <property type="molecule type" value="Genomic_DNA"/>
</dbReference>
<comment type="caution">
    <text evidence="1">The sequence shown here is derived from an EMBL/GenBank/DDBJ whole genome shotgun (WGS) entry which is preliminary data.</text>
</comment>
<sequence>MTIERTIQTLWFPNENLIETQLKGDITQEDVKYWKSTLAKAFSQIGQGTRFKILIDLYGFKAVDLATHKLYREIIPLLLADYNWKVGYVDLFEEAKDMKFSSLLGITCIAAAHVHQDEEKINKYQERFSRENEQFFTDPLKARAWIYAR</sequence>
<protein>
    <recommendedName>
        <fullName evidence="3">STAS/SEC14 domain-containing protein</fullName>
    </recommendedName>
</protein>
<organism evidence="1 2">
    <name type="scientific">Shiella aurantiaca</name>
    <dbReference type="NCBI Taxonomy" id="3058365"/>
    <lineage>
        <taxon>Bacteria</taxon>
        <taxon>Pseudomonadati</taxon>
        <taxon>Bacteroidota</taxon>
        <taxon>Cytophagia</taxon>
        <taxon>Cytophagales</taxon>
        <taxon>Shiellaceae</taxon>
        <taxon>Shiella</taxon>
    </lineage>
</organism>
<evidence type="ECO:0000313" key="2">
    <source>
        <dbReference type="Proteomes" id="UP001168552"/>
    </source>
</evidence>
<dbReference type="Proteomes" id="UP001168552">
    <property type="component" value="Unassembled WGS sequence"/>
</dbReference>
<dbReference type="RefSeq" id="WP_320004722.1">
    <property type="nucleotide sequence ID" value="NZ_JAUHJS010000006.1"/>
</dbReference>
<reference evidence="1" key="1">
    <citation type="submission" date="2023-06" db="EMBL/GenBank/DDBJ databases">
        <title>Cytophagales bacterium Strain LB-30, isolated from soil.</title>
        <authorList>
            <person name="Liu B."/>
        </authorList>
    </citation>
    <scope>NUCLEOTIDE SEQUENCE</scope>
    <source>
        <strain evidence="1">LB-30</strain>
    </source>
</reference>
<accession>A0ABT8F6R3</accession>
<keyword evidence="2" id="KW-1185">Reference proteome</keyword>